<organism evidence="1 2">
    <name type="scientific">Ochrobactrum soli</name>
    <dbReference type="NCBI Taxonomy" id="2448455"/>
    <lineage>
        <taxon>Bacteria</taxon>
        <taxon>Pseudomonadati</taxon>
        <taxon>Pseudomonadota</taxon>
        <taxon>Alphaproteobacteria</taxon>
        <taxon>Hyphomicrobiales</taxon>
        <taxon>Brucellaceae</taxon>
        <taxon>Brucella/Ochrobactrum group</taxon>
        <taxon>Ochrobactrum</taxon>
    </lineage>
</organism>
<protein>
    <submittedName>
        <fullName evidence="1">Uncharacterized protein</fullName>
    </submittedName>
</protein>
<evidence type="ECO:0000313" key="1">
    <source>
        <dbReference type="EMBL" id="SPL66812.1"/>
    </source>
</evidence>
<gene>
    <name evidence="1" type="ORF">OHAE_2679</name>
</gene>
<reference evidence="2" key="1">
    <citation type="submission" date="2017-12" db="EMBL/GenBank/DDBJ databases">
        <authorList>
            <person name="Diaz M."/>
        </authorList>
    </citation>
    <scope>NUCLEOTIDE SEQUENCE [LARGE SCALE GENOMIC DNA]</scope>
    <source>
        <strain evidence="2">FI11154</strain>
    </source>
</reference>
<proteinExistence type="predicted"/>
<accession>A0A2P9HRW1</accession>
<dbReference type="Proteomes" id="UP000246073">
    <property type="component" value="Unassembled WGS sequence"/>
</dbReference>
<name>A0A2P9HRW1_9HYPH</name>
<sequence>MLSNVSVDVQSAGAIFWSPRSSFFQAIAYHSMTGPLTGH</sequence>
<evidence type="ECO:0000313" key="2">
    <source>
        <dbReference type="Proteomes" id="UP000246073"/>
    </source>
</evidence>
<dbReference type="AlphaFoldDB" id="A0A2P9HRW1"/>
<dbReference type="EMBL" id="OOFM01000005">
    <property type="protein sequence ID" value="SPL66812.1"/>
    <property type="molecule type" value="Genomic_DNA"/>
</dbReference>